<dbReference type="Proteomes" id="UP000663851">
    <property type="component" value="Unassembled WGS sequence"/>
</dbReference>
<dbReference type="EMBL" id="CAJNYU010000169">
    <property type="protein sequence ID" value="CAF3333180.1"/>
    <property type="molecule type" value="Genomic_DNA"/>
</dbReference>
<keyword evidence="1" id="KW-0472">Membrane</keyword>
<gene>
    <name evidence="4" type="ORF">FME351_LOCUS2808</name>
    <name evidence="5" type="ORF">HFQ381_LOCUS29500</name>
    <name evidence="3" type="ORF">LUA448_LOCUS5553</name>
    <name evidence="2" type="ORF">TIS948_LOCUS9115</name>
    <name evidence="7" type="ORF">TOA249_LOCUS11506</name>
    <name evidence="6" type="ORF">TSG867_LOCUS23890</name>
    <name evidence="8" type="ORF">UJA718_LOCUS32574</name>
</gene>
<dbReference type="EMBL" id="CAJNYD010000464">
    <property type="protein sequence ID" value="CAF3263758.1"/>
    <property type="molecule type" value="Genomic_DNA"/>
</dbReference>
<evidence type="ECO:0000313" key="2">
    <source>
        <dbReference type="EMBL" id="CAF3140293.1"/>
    </source>
</evidence>
<keyword evidence="1" id="KW-1133">Transmembrane helix</keyword>
<evidence type="ECO:0000256" key="1">
    <source>
        <dbReference type="SAM" id="Phobius"/>
    </source>
</evidence>
<dbReference type="Proteomes" id="UP000663833">
    <property type="component" value="Unassembled WGS sequence"/>
</dbReference>
<dbReference type="Proteomes" id="UP000663873">
    <property type="component" value="Unassembled WGS sequence"/>
</dbReference>
<keyword evidence="1" id="KW-0812">Transmembrane</keyword>
<comment type="caution">
    <text evidence="6">The sequence shown here is derived from an EMBL/GenBank/DDBJ whole genome shotgun (WGS) entry which is preliminary data.</text>
</comment>
<evidence type="ECO:0000313" key="8">
    <source>
        <dbReference type="EMBL" id="CAF4630964.1"/>
    </source>
</evidence>
<evidence type="ECO:0000313" key="4">
    <source>
        <dbReference type="EMBL" id="CAF3333180.1"/>
    </source>
</evidence>
<proteinExistence type="predicted"/>
<keyword evidence="10" id="KW-1185">Reference proteome</keyword>
<dbReference type="Proteomes" id="UP000663862">
    <property type="component" value="Unassembled WGS sequence"/>
</dbReference>
<evidence type="ECO:0000313" key="9">
    <source>
        <dbReference type="Proteomes" id="UP000663862"/>
    </source>
</evidence>
<evidence type="ECO:0000313" key="7">
    <source>
        <dbReference type="EMBL" id="CAF4614145.1"/>
    </source>
</evidence>
<dbReference type="Proteomes" id="UP000663838">
    <property type="component" value="Unassembled WGS sequence"/>
</dbReference>
<feature type="transmembrane region" description="Helical" evidence="1">
    <location>
        <begin position="92"/>
        <end position="110"/>
    </location>
</feature>
<reference evidence="6" key="1">
    <citation type="submission" date="2021-02" db="EMBL/GenBank/DDBJ databases">
        <authorList>
            <person name="Nowell W R."/>
        </authorList>
    </citation>
    <scope>NUCLEOTIDE SEQUENCE</scope>
</reference>
<dbReference type="EMBL" id="CAJOBS010000625">
    <property type="protein sequence ID" value="CAF4614145.1"/>
    <property type="molecule type" value="Genomic_DNA"/>
</dbReference>
<dbReference type="EMBL" id="CAJOBP010028091">
    <property type="protein sequence ID" value="CAF4630964.1"/>
    <property type="molecule type" value="Genomic_DNA"/>
</dbReference>
<evidence type="ECO:0000313" key="5">
    <source>
        <dbReference type="EMBL" id="CAF4527243.1"/>
    </source>
</evidence>
<accession>A0A820Y654</accession>
<name>A0A820Y654_9BILA</name>
<dbReference type="AlphaFoldDB" id="A0A820Y654"/>
<evidence type="ECO:0000313" key="10">
    <source>
        <dbReference type="Proteomes" id="UP000663873"/>
    </source>
</evidence>
<dbReference type="EMBL" id="CAJOBQ010002113">
    <property type="protein sequence ID" value="CAF4539832.1"/>
    <property type="molecule type" value="Genomic_DNA"/>
</dbReference>
<evidence type="ECO:0000313" key="3">
    <source>
        <dbReference type="EMBL" id="CAF3263758.1"/>
    </source>
</evidence>
<dbReference type="EMBL" id="CAJNXB010001160">
    <property type="protein sequence ID" value="CAF3140293.1"/>
    <property type="molecule type" value="Genomic_DNA"/>
</dbReference>
<dbReference type="OrthoDB" id="10060714at2759"/>
<evidence type="ECO:0000313" key="6">
    <source>
        <dbReference type="EMBL" id="CAF4539832.1"/>
    </source>
</evidence>
<dbReference type="EMBL" id="CAJOBO010004679">
    <property type="protein sequence ID" value="CAF4527243.1"/>
    <property type="molecule type" value="Genomic_DNA"/>
</dbReference>
<sequence>MCLCDDYGSQRSANCFEFNHNMKFDCSSQSVCENEGQCFQDSSDCSKNSTYTCQPRFYGSRCQFSSNGFVLSLDTIIGYHNQPHTNIIHQPIIIKITVALTVIFMVIGLINDLLTFITFNNKSMCQTSCGFYLLISSNVTFFITLIFSLKFWILLLVQMAVI</sequence>
<organism evidence="6 9">
    <name type="scientific">Rotaria socialis</name>
    <dbReference type="NCBI Taxonomy" id="392032"/>
    <lineage>
        <taxon>Eukaryota</taxon>
        <taxon>Metazoa</taxon>
        <taxon>Spiralia</taxon>
        <taxon>Gnathifera</taxon>
        <taxon>Rotifera</taxon>
        <taxon>Eurotatoria</taxon>
        <taxon>Bdelloidea</taxon>
        <taxon>Philodinida</taxon>
        <taxon>Philodinidae</taxon>
        <taxon>Rotaria</taxon>
    </lineage>
</organism>
<feature type="transmembrane region" description="Helical" evidence="1">
    <location>
        <begin position="130"/>
        <end position="157"/>
    </location>
</feature>
<dbReference type="Proteomes" id="UP000663869">
    <property type="component" value="Unassembled WGS sequence"/>
</dbReference>
<protein>
    <submittedName>
        <fullName evidence="6">Uncharacterized protein</fullName>
    </submittedName>
</protein>
<dbReference type="Proteomes" id="UP000663825">
    <property type="component" value="Unassembled WGS sequence"/>
</dbReference>